<name>A0A0K0N6L1_9CAUD</name>
<dbReference type="KEGG" id="vg:26515992"/>
<protein>
    <recommendedName>
        <fullName evidence="1">DUF7233 domain-containing protein</fullName>
    </recommendedName>
</protein>
<accession>A0A0K0N6L1</accession>
<sequence>MASSATVIEFETEFWVEFGTRTVVPLGTEIIGRRLEDAYLIVEARCVYDYGPFSDGYAPAFDFQALLFEATLFGELVDPVEVTCTSTPDGEGARITTIKE</sequence>
<dbReference type="GeneID" id="26515992"/>
<gene>
    <name evidence="2" type="ORF">GTE8_34</name>
</gene>
<reference evidence="2 3" key="1">
    <citation type="journal article" date="2015" name="PLoS ONE">
        <title>Lysis to Kill: Evaluation of the Lytic Abilities, and Genomics of Nine Bacteriophages Infective for Gordonia spp. and Their Potential Use in Activated Sludge Foam Biocontrol.</title>
        <authorList>
            <person name="Dyson Z.A."/>
            <person name="Tucci J."/>
            <person name="Seviour R.J."/>
            <person name="Petrovski S."/>
        </authorList>
    </citation>
    <scope>NUCLEOTIDE SEQUENCE [LARGE SCALE GENOMIC DNA]</scope>
</reference>
<dbReference type="RefSeq" id="YP_009187096.1">
    <property type="nucleotide sequence ID" value="NC_028653.1"/>
</dbReference>
<dbReference type="InterPro" id="IPR055657">
    <property type="entry name" value="DUF7233"/>
</dbReference>
<dbReference type="Pfam" id="PF23880">
    <property type="entry name" value="DUF7233"/>
    <property type="match status" value="1"/>
</dbReference>
<dbReference type="OrthoDB" id="19818at10239"/>
<organism evidence="2 3">
    <name type="scientific">Gordonia phage GTE8</name>
    <dbReference type="NCBI Taxonomy" id="1647475"/>
    <lineage>
        <taxon>Viruses</taxon>
        <taxon>Duplodnaviria</taxon>
        <taxon>Heunggongvirae</taxon>
        <taxon>Uroviricota</taxon>
        <taxon>Caudoviricetes</taxon>
        <taxon>Zierdtviridae</taxon>
        <taxon>Emilbogenvirinae</taxon>
        <taxon>Foxborovirus</taxon>
        <taxon>Foxborovirus GTE8</taxon>
    </lineage>
</organism>
<feature type="domain" description="DUF7233" evidence="1">
    <location>
        <begin position="5"/>
        <end position="100"/>
    </location>
</feature>
<evidence type="ECO:0000259" key="1">
    <source>
        <dbReference type="Pfam" id="PF23880"/>
    </source>
</evidence>
<proteinExistence type="predicted"/>
<dbReference type="EMBL" id="KR053201">
    <property type="protein sequence ID" value="AKJ72377.1"/>
    <property type="molecule type" value="Genomic_DNA"/>
</dbReference>
<evidence type="ECO:0000313" key="3">
    <source>
        <dbReference type="Proteomes" id="UP000204476"/>
    </source>
</evidence>
<dbReference type="Proteomes" id="UP000204476">
    <property type="component" value="Genome"/>
</dbReference>
<keyword evidence="3" id="KW-1185">Reference proteome</keyword>
<evidence type="ECO:0000313" key="2">
    <source>
        <dbReference type="EMBL" id="AKJ72377.1"/>
    </source>
</evidence>